<keyword evidence="3" id="KW-1185">Reference proteome</keyword>
<dbReference type="KEGG" id="lao:AOX59_17325"/>
<evidence type="ECO:0000313" key="2">
    <source>
        <dbReference type="EMBL" id="ALX50180.1"/>
    </source>
</evidence>
<dbReference type="EMBL" id="CP013862">
    <property type="protein sequence ID" value="ALX50180.1"/>
    <property type="molecule type" value="Genomic_DNA"/>
</dbReference>
<feature type="transmembrane region" description="Helical" evidence="1">
    <location>
        <begin position="35"/>
        <end position="62"/>
    </location>
</feature>
<evidence type="ECO:0008006" key="4">
    <source>
        <dbReference type="Google" id="ProtNLM"/>
    </source>
</evidence>
<dbReference type="AlphaFoldDB" id="A0A0U4FR45"/>
<proteinExistence type="predicted"/>
<dbReference type="Proteomes" id="UP000050331">
    <property type="component" value="Chromosome"/>
</dbReference>
<sequence length="72" mass="8471">MKNKKSTVFFHAAVIIGLIMLETPIVLLANNIEPVFLGLPFLVFWVLFWWLFCTIIFLIAYIKKWGKKKSIR</sequence>
<name>A0A0U4FR45_9BACI</name>
<dbReference type="OrthoDB" id="2973557at2"/>
<gene>
    <name evidence="2" type="ORF">AOX59_17325</name>
</gene>
<accession>A0A0U4FR45</accession>
<dbReference type="RefSeq" id="WP_068447416.1">
    <property type="nucleotide sequence ID" value="NZ_CP013862.1"/>
</dbReference>
<dbReference type="STRING" id="1472767.AOX59_17325"/>
<organism evidence="2 3">
    <name type="scientific">Lentibacillus amyloliquefaciens</name>
    <dbReference type="NCBI Taxonomy" id="1472767"/>
    <lineage>
        <taxon>Bacteria</taxon>
        <taxon>Bacillati</taxon>
        <taxon>Bacillota</taxon>
        <taxon>Bacilli</taxon>
        <taxon>Bacillales</taxon>
        <taxon>Bacillaceae</taxon>
        <taxon>Lentibacillus</taxon>
    </lineage>
</organism>
<feature type="transmembrane region" description="Helical" evidence="1">
    <location>
        <begin position="7"/>
        <end position="29"/>
    </location>
</feature>
<evidence type="ECO:0000313" key="3">
    <source>
        <dbReference type="Proteomes" id="UP000050331"/>
    </source>
</evidence>
<keyword evidence="1" id="KW-0472">Membrane</keyword>
<keyword evidence="1" id="KW-1133">Transmembrane helix</keyword>
<keyword evidence="1" id="KW-0812">Transmembrane</keyword>
<reference evidence="2 3" key="1">
    <citation type="submission" date="2016-01" db="EMBL/GenBank/DDBJ databases">
        <title>Complete genome sequence of strain Lentibacillus amyloliquefaciens LAM0015T isolated from saline sediment.</title>
        <authorList>
            <person name="Wang J.-L."/>
            <person name="He M.-X."/>
        </authorList>
    </citation>
    <scope>NUCLEOTIDE SEQUENCE [LARGE SCALE GENOMIC DNA]</scope>
    <source>
        <strain evidence="2 3">LAM0015</strain>
    </source>
</reference>
<protein>
    <recommendedName>
        <fullName evidence="4">DUF3311 domain-containing protein</fullName>
    </recommendedName>
</protein>
<evidence type="ECO:0000256" key="1">
    <source>
        <dbReference type="SAM" id="Phobius"/>
    </source>
</evidence>